<proteinExistence type="predicted"/>
<accession>A0A3B1B7G1</accession>
<dbReference type="NCBIfam" id="NF041384">
    <property type="entry name" value="YHS_seleno_dom"/>
    <property type="match status" value="1"/>
</dbReference>
<sequence length="168" mass="19154">MNNFTKLMMLLSTLVLLIGGGFSFYLTYQGNQPVTVINMGEAGVAIEGFDTVSYHTISTAQKGVHNFQVTWRGAIWYFSSLENRQIFSETPEEYAPQYGGYDALGMAMNGTIQAATPELWAIVDGRLFLFHSGRTRNLWQENEPENQEKADIQWAKIKQQIHYKKEMK</sequence>
<evidence type="ECO:0000313" key="1">
    <source>
        <dbReference type="EMBL" id="VAX07914.1"/>
    </source>
</evidence>
<name>A0A3B1B7G1_9ZZZZ</name>
<dbReference type="EMBL" id="UOFW01000227">
    <property type="protein sequence ID" value="VAX07914.1"/>
    <property type="molecule type" value="Genomic_DNA"/>
</dbReference>
<organism evidence="1">
    <name type="scientific">hydrothermal vent metagenome</name>
    <dbReference type="NCBI Taxonomy" id="652676"/>
    <lineage>
        <taxon>unclassified sequences</taxon>
        <taxon>metagenomes</taxon>
        <taxon>ecological metagenomes</taxon>
    </lineage>
</organism>
<gene>
    <name evidence="1" type="ORF">MNBD_ALPHA03-307</name>
</gene>
<reference evidence="1" key="1">
    <citation type="submission" date="2018-06" db="EMBL/GenBank/DDBJ databases">
        <authorList>
            <person name="Zhirakovskaya E."/>
        </authorList>
    </citation>
    <scope>NUCLEOTIDE SEQUENCE</scope>
</reference>
<evidence type="ECO:0008006" key="2">
    <source>
        <dbReference type="Google" id="ProtNLM"/>
    </source>
</evidence>
<protein>
    <recommendedName>
        <fullName evidence="2">YHS domain-containing protein</fullName>
    </recommendedName>
</protein>
<dbReference type="AlphaFoldDB" id="A0A3B1B7G1"/>